<dbReference type="RefSeq" id="WP_147302826.1">
    <property type="nucleotide sequence ID" value="NZ_QREG01000001.1"/>
</dbReference>
<protein>
    <submittedName>
        <fullName evidence="1">Uncharacterized protein</fullName>
    </submittedName>
</protein>
<dbReference type="AlphaFoldDB" id="A0A3D9LIV5"/>
<dbReference type="EMBL" id="QREG01000001">
    <property type="protein sequence ID" value="REE05959.1"/>
    <property type="molecule type" value="Genomic_DNA"/>
</dbReference>
<name>A0A3D9LIV5_MARFU</name>
<proteinExistence type="predicted"/>
<evidence type="ECO:0000313" key="1">
    <source>
        <dbReference type="EMBL" id="REE05959.1"/>
    </source>
</evidence>
<organism evidence="1 2">
    <name type="scientific">Marinoscillum furvescens DSM 4134</name>
    <dbReference type="NCBI Taxonomy" id="1122208"/>
    <lineage>
        <taxon>Bacteria</taxon>
        <taxon>Pseudomonadati</taxon>
        <taxon>Bacteroidota</taxon>
        <taxon>Cytophagia</taxon>
        <taxon>Cytophagales</taxon>
        <taxon>Reichenbachiellaceae</taxon>
        <taxon>Marinoscillum</taxon>
    </lineage>
</organism>
<comment type="caution">
    <text evidence="1">The sequence shown here is derived from an EMBL/GenBank/DDBJ whole genome shotgun (WGS) entry which is preliminary data.</text>
</comment>
<gene>
    <name evidence="1" type="ORF">C7460_101478</name>
</gene>
<dbReference type="Proteomes" id="UP000256779">
    <property type="component" value="Unassembled WGS sequence"/>
</dbReference>
<accession>A0A3D9LIV5</accession>
<keyword evidence="2" id="KW-1185">Reference proteome</keyword>
<reference evidence="1 2" key="1">
    <citation type="submission" date="2018-07" db="EMBL/GenBank/DDBJ databases">
        <title>Genomic Encyclopedia of Type Strains, Phase IV (KMG-IV): sequencing the most valuable type-strain genomes for metagenomic binning, comparative biology and taxonomic classification.</title>
        <authorList>
            <person name="Goeker M."/>
        </authorList>
    </citation>
    <scope>NUCLEOTIDE SEQUENCE [LARGE SCALE GENOMIC DNA]</scope>
    <source>
        <strain evidence="1 2">DSM 4134</strain>
    </source>
</reference>
<sequence length="199" mass="21844">MKLIWRASLLTLIGLFISITAFSQGSQEKHHSLKVGSGGQFLGTGDHIGFVFHAEYTLHLTDRLGFSLAHLNGSAESFVSGGNFYSAKIWTIDVLANYVPFQQQADWFSISLGPSLRLLKSLEGAGYQTVDDELNPQNHGSSIGYPVYRDEVSVGLTTMVNVRLLQKGQFFITTNPFLQGLYSTGDVAWGTMICVGFKL</sequence>
<evidence type="ECO:0000313" key="2">
    <source>
        <dbReference type="Proteomes" id="UP000256779"/>
    </source>
</evidence>